<keyword evidence="4" id="KW-0479">Metal-binding</keyword>
<dbReference type="GO" id="GO:0003924">
    <property type="term" value="F:GTPase activity"/>
    <property type="evidence" value="ECO:0007669"/>
    <property type="project" value="InterPro"/>
</dbReference>
<evidence type="ECO:0000313" key="6">
    <source>
        <dbReference type="Proteomes" id="UP000023152"/>
    </source>
</evidence>
<keyword evidence="6" id="KW-1185">Reference proteome</keyword>
<dbReference type="InterPro" id="IPR027417">
    <property type="entry name" value="P-loop_NTPase"/>
</dbReference>
<feature type="non-terminal residue" evidence="5">
    <location>
        <position position="110"/>
    </location>
</feature>
<dbReference type="Gene3D" id="3.40.50.300">
    <property type="entry name" value="P-loop containing nucleotide triphosphate hydrolases"/>
    <property type="match status" value="1"/>
</dbReference>
<dbReference type="Proteomes" id="UP000023152">
    <property type="component" value="Unassembled WGS sequence"/>
</dbReference>
<proteinExistence type="predicted"/>
<dbReference type="GO" id="GO:0031683">
    <property type="term" value="F:G-protein beta/gamma-subunit complex binding"/>
    <property type="evidence" value="ECO:0007669"/>
    <property type="project" value="InterPro"/>
</dbReference>
<keyword evidence="4" id="KW-0460">Magnesium</keyword>
<dbReference type="SUPFAM" id="SSF52540">
    <property type="entry name" value="P-loop containing nucleoside triphosphate hydrolases"/>
    <property type="match status" value="1"/>
</dbReference>
<name>X6NMC3_RETFI</name>
<dbReference type="Pfam" id="PF00503">
    <property type="entry name" value="G-alpha"/>
    <property type="match status" value="1"/>
</dbReference>
<keyword evidence="3" id="KW-0807">Transducer</keyword>
<reference evidence="5 6" key="1">
    <citation type="journal article" date="2013" name="Curr. Biol.">
        <title>The Genome of the Foraminiferan Reticulomyxa filosa.</title>
        <authorList>
            <person name="Glockner G."/>
            <person name="Hulsmann N."/>
            <person name="Schleicher M."/>
            <person name="Noegel A.A."/>
            <person name="Eichinger L."/>
            <person name="Gallinger C."/>
            <person name="Pawlowski J."/>
            <person name="Sierra R."/>
            <person name="Euteneuer U."/>
            <person name="Pillet L."/>
            <person name="Moustafa A."/>
            <person name="Platzer M."/>
            <person name="Groth M."/>
            <person name="Szafranski K."/>
            <person name="Schliwa M."/>
        </authorList>
    </citation>
    <scope>NUCLEOTIDE SEQUENCE [LARGE SCALE GENOMIC DNA]</scope>
</reference>
<dbReference type="GO" id="GO:0046872">
    <property type="term" value="F:metal ion binding"/>
    <property type="evidence" value="ECO:0007669"/>
    <property type="project" value="UniProtKB-KW"/>
</dbReference>
<feature type="binding site" evidence="4">
    <location>
        <position position="59"/>
    </location>
    <ligand>
        <name>Mg(2+)</name>
        <dbReference type="ChEBI" id="CHEBI:18420"/>
    </ligand>
</feature>
<organism evidence="5 6">
    <name type="scientific">Reticulomyxa filosa</name>
    <dbReference type="NCBI Taxonomy" id="46433"/>
    <lineage>
        <taxon>Eukaryota</taxon>
        <taxon>Sar</taxon>
        <taxon>Rhizaria</taxon>
        <taxon>Retaria</taxon>
        <taxon>Foraminifera</taxon>
        <taxon>Monothalamids</taxon>
        <taxon>Reticulomyxidae</taxon>
        <taxon>Reticulomyxa</taxon>
    </lineage>
</organism>
<dbReference type="EMBL" id="ASPP01007599">
    <property type="protein sequence ID" value="ETO26854.1"/>
    <property type="molecule type" value="Genomic_DNA"/>
</dbReference>
<evidence type="ECO:0000256" key="4">
    <source>
        <dbReference type="PIRSR" id="PIRSR601019-2"/>
    </source>
</evidence>
<evidence type="ECO:0000256" key="2">
    <source>
        <dbReference type="ARBA" id="ARBA00023134"/>
    </source>
</evidence>
<keyword evidence="1" id="KW-0547">Nucleotide-binding</keyword>
<evidence type="ECO:0000256" key="1">
    <source>
        <dbReference type="ARBA" id="ARBA00022741"/>
    </source>
</evidence>
<keyword evidence="2" id="KW-0342">GTP-binding</keyword>
<dbReference type="GO" id="GO:0005525">
    <property type="term" value="F:GTP binding"/>
    <property type="evidence" value="ECO:0007669"/>
    <property type="project" value="UniProtKB-KW"/>
</dbReference>
<protein>
    <submittedName>
        <fullName evidence="5">Uncharacterized protein</fullName>
    </submittedName>
</protein>
<evidence type="ECO:0000256" key="3">
    <source>
        <dbReference type="ARBA" id="ARBA00023224"/>
    </source>
</evidence>
<dbReference type="AlphaFoldDB" id="X6NMC3"/>
<dbReference type="InterPro" id="IPR001019">
    <property type="entry name" value="Gprotein_alpha_su"/>
</dbReference>
<dbReference type="GO" id="GO:0007186">
    <property type="term" value="P:G protein-coupled receptor signaling pathway"/>
    <property type="evidence" value="ECO:0007669"/>
    <property type="project" value="InterPro"/>
</dbReference>
<gene>
    <name evidence="5" type="ORF">RFI_10278</name>
</gene>
<sequence>MGECCSIQEEPEIITDEIHNRKNDQQTNDTIDSRIIEQQVRDSNVKKLLLLGSGSSGKSTLFKQLKCISSKEIDEIFKENEITEGKATIRRNCLGGTLLLLKKSQEFAQR</sequence>
<accession>X6NMC3</accession>
<evidence type="ECO:0000313" key="5">
    <source>
        <dbReference type="EMBL" id="ETO26854.1"/>
    </source>
</evidence>
<comment type="caution">
    <text evidence="5">The sequence shown here is derived from an EMBL/GenBank/DDBJ whole genome shotgun (WGS) entry which is preliminary data.</text>
</comment>